<dbReference type="Gene3D" id="2.130.10.10">
    <property type="entry name" value="YVTN repeat-like/Quinoprotein amine dehydrogenase"/>
    <property type="match status" value="2"/>
</dbReference>
<dbReference type="PROSITE" id="PS51257">
    <property type="entry name" value="PROKAR_LIPOPROTEIN"/>
    <property type="match status" value="1"/>
</dbReference>
<dbReference type="Proteomes" id="UP000287394">
    <property type="component" value="Chromosome"/>
</dbReference>
<evidence type="ECO:0000313" key="8">
    <source>
        <dbReference type="Proteomes" id="UP000287394"/>
    </source>
</evidence>
<comment type="similarity">
    <text evidence="6">Belongs to the glycosyl hydrolase 74 family.</text>
</comment>
<protein>
    <submittedName>
        <fullName evidence="7">Carbohydrate-binding protein</fullName>
    </submittedName>
</protein>
<evidence type="ECO:0000256" key="2">
    <source>
        <dbReference type="ARBA" id="ARBA00022801"/>
    </source>
</evidence>
<dbReference type="AlphaFoldDB" id="A0A402D4R1"/>
<dbReference type="GO" id="GO:0000272">
    <property type="term" value="P:polysaccharide catabolic process"/>
    <property type="evidence" value="ECO:0007669"/>
    <property type="project" value="UniProtKB-KW"/>
</dbReference>
<evidence type="ECO:0000256" key="3">
    <source>
        <dbReference type="ARBA" id="ARBA00023277"/>
    </source>
</evidence>
<evidence type="ECO:0000256" key="6">
    <source>
        <dbReference type="ARBA" id="ARBA00037986"/>
    </source>
</evidence>
<evidence type="ECO:0000256" key="5">
    <source>
        <dbReference type="ARBA" id="ARBA00023326"/>
    </source>
</evidence>
<keyword evidence="2" id="KW-0378">Hydrolase</keyword>
<sequence>MTTRNNPLLASCPRAGALVSVMLLGGLVSSCAAEPRVTAPVKVMAASPTPAPLPQAAIPSQPYQWRNVAIIAGGFVDALLFHPMQEGLAYARTDIGGAYRWDKASARWVPLNDWAGGKDGNLLGCESIGMDPTDPKRLYLALGTYTQGWAGNGAIMRSSDGGRTWRRTDMAFKMGGNEDGRSAGERLMVDSHKNGVLYMGSRNDGLWKSADYGATWAKVESFPVTGRTNGVGVVFVVFDRASGAAGAPTPTIYVGVSQKNGPGLYRSADAGATWTAVAGQPQGLLPHHGEMDAQGALYLTYSSAPGPNDVGDGAVWKLDTKTNAWTDITPQKPNTGGAPGFGYAGLAVDARHPGVALVSTMDHWSGGDTLFRTTDGGAHWTDLGPKTKRDWSLTPYLTWGKPSASLGWWIGALALDPFHPGHVMYGTGATIWGSDDTDNSGVTHWSVRAAGLEETAVNDLVSPPVGAHLLSALGDIGGFRHDDFAVSPRSGMMSNPIFTTTSSIDYAASAPNIVARVGRVDGGAKRGAYSTDAGATWTPFASEPAGTRGSGSVAVSADGKTFVWASEGAAPAYSQDLGATWKTSAGLAADKVKVIADRVDSDTFYAMDDAHLFVSTDGGASFAPSAGSPPQGAAQLRAAPGRKGDLWVTAGNSGVYHSTDGGAGFAPVGRVPNAQKIGFGKAAPGRDYPAIYLTGETQEGASGVFRSDDAGKTWVRINDDAHQYGFSGQSVTGDPRVYGRVYMGSNGRGALYADPAPGK</sequence>
<dbReference type="GO" id="GO:0016798">
    <property type="term" value="F:hydrolase activity, acting on glycosyl bonds"/>
    <property type="evidence" value="ECO:0007669"/>
    <property type="project" value="UniProtKB-KW"/>
</dbReference>
<reference evidence="7 8" key="1">
    <citation type="journal article" date="2019" name="Int. J. Syst. Evol. Microbiol.">
        <title>Capsulimonas corticalis gen. nov., sp. nov., an aerobic capsulated bacterium, of a novel bacterial order, Capsulimonadales ord. nov., of the class Armatimonadia of the phylum Armatimonadetes.</title>
        <authorList>
            <person name="Li J."/>
            <person name="Kudo C."/>
            <person name="Tonouchi A."/>
        </authorList>
    </citation>
    <scope>NUCLEOTIDE SEQUENCE [LARGE SCALE GENOMIC DNA]</scope>
    <source>
        <strain evidence="7 8">AX-7</strain>
    </source>
</reference>
<keyword evidence="1" id="KW-0732">Signal</keyword>
<keyword evidence="8" id="KW-1185">Reference proteome</keyword>
<organism evidence="7 8">
    <name type="scientific">Capsulimonas corticalis</name>
    <dbReference type="NCBI Taxonomy" id="2219043"/>
    <lineage>
        <taxon>Bacteria</taxon>
        <taxon>Bacillati</taxon>
        <taxon>Armatimonadota</taxon>
        <taxon>Armatimonadia</taxon>
        <taxon>Capsulimonadales</taxon>
        <taxon>Capsulimonadaceae</taxon>
        <taxon>Capsulimonas</taxon>
    </lineage>
</organism>
<dbReference type="OrthoDB" id="9801859at2"/>
<evidence type="ECO:0000256" key="1">
    <source>
        <dbReference type="ARBA" id="ARBA00022729"/>
    </source>
</evidence>
<dbReference type="SUPFAM" id="SSF110296">
    <property type="entry name" value="Oligoxyloglucan reducing end-specific cellobiohydrolase"/>
    <property type="match status" value="2"/>
</dbReference>
<dbReference type="CDD" id="cd15482">
    <property type="entry name" value="Sialidase_non-viral"/>
    <property type="match status" value="2"/>
</dbReference>
<dbReference type="GO" id="GO:0010411">
    <property type="term" value="P:xyloglucan metabolic process"/>
    <property type="evidence" value="ECO:0007669"/>
    <property type="project" value="TreeGrafter"/>
</dbReference>
<keyword evidence="4" id="KW-0326">Glycosidase</keyword>
<dbReference type="InterPro" id="IPR015943">
    <property type="entry name" value="WD40/YVTN_repeat-like_dom_sf"/>
</dbReference>
<evidence type="ECO:0000256" key="4">
    <source>
        <dbReference type="ARBA" id="ARBA00023295"/>
    </source>
</evidence>
<dbReference type="KEGG" id="ccot:CCAX7_12920"/>
<evidence type="ECO:0000313" key="7">
    <source>
        <dbReference type="EMBL" id="BDI29241.1"/>
    </source>
</evidence>
<dbReference type="RefSeq" id="WP_119324482.1">
    <property type="nucleotide sequence ID" value="NZ_AP025739.1"/>
</dbReference>
<accession>A0A402D4R1</accession>
<proteinExistence type="inferred from homology"/>
<dbReference type="PANTHER" id="PTHR43739:SF2">
    <property type="entry name" value="OLIGOXYLOGLUCAN-REDUCING END-SPECIFIC XYLOGLUCANASE-RELATED"/>
    <property type="match status" value="1"/>
</dbReference>
<dbReference type="PANTHER" id="PTHR43739">
    <property type="entry name" value="XYLOGLUCANASE (EUROFUNG)"/>
    <property type="match status" value="1"/>
</dbReference>
<keyword evidence="5" id="KW-0624">Polysaccharide degradation</keyword>
<keyword evidence="3" id="KW-0119">Carbohydrate metabolism</keyword>
<name>A0A402D4R1_9BACT</name>
<gene>
    <name evidence="7" type="ORF">CCAX7_12920</name>
</gene>
<dbReference type="InterPro" id="IPR052025">
    <property type="entry name" value="Xyloglucanase_GH74"/>
</dbReference>
<dbReference type="EMBL" id="AP025739">
    <property type="protein sequence ID" value="BDI29241.1"/>
    <property type="molecule type" value="Genomic_DNA"/>
</dbReference>